<dbReference type="Proteomes" id="UP001519460">
    <property type="component" value="Unassembled WGS sequence"/>
</dbReference>
<dbReference type="AlphaFoldDB" id="A0ABD0M059"/>
<comment type="caution">
    <text evidence="1">The sequence shown here is derived from an EMBL/GenBank/DDBJ whole genome shotgun (WGS) entry which is preliminary data.</text>
</comment>
<keyword evidence="2" id="KW-1185">Reference proteome</keyword>
<protein>
    <submittedName>
        <fullName evidence="1">Uncharacterized protein</fullName>
    </submittedName>
</protein>
<accession>A0ABD0M059</accession>
<organism evidence="1 2">
    <name type="scientific">Batillaria attramentaria</name>
    <dbReference type="NCBI Taxonomy" id="370345"/>
    <lineage>
        <taxon>Eukaryota</taxon>
        <taxon>Metazoa</taxon>
        <taxon>Spiralia</taxon>
        <taxon>Lophotrochozoa</taxon>
        <taxon>Mollusca</taxon>
        <taxon>Gastropoda</taxon>
        <taxon>Caenogastropoda</taxon>
        <taxon>Sorbeoconcha</taxon>
        <taxon>Cerithioidea</taxon>
        <taxon>Batillariidae</taxon>
        <taxon>Batillaria</taxon>
    </lineage>
</organism>
<name>A0ABD0M059_9CAEN</name>
<sequence>MLDHWFVSIIYRTKTDVFLSARIRSYPAVTAKRLKSEHRPHYSSRKQNPLFMPLLGRNQLYAKAAVYLILSSDTRASGKPATCSDHDLMRFRDTTAYVPKLPEQIQ</sequence>
<evidence type="ECO:0000313" key="2">
    <source>
        <dbReference type="Proteomes" id="UP001519460"/>
    </source>
</evidence>
<proteinExistence type="predicted"/>
<evidence type="ECO:0000313" key="1">
    <source>
        <dbReference type="EMBL" id="KAK7505265.1"/>
    </source>
</evidence>
<gene>
    <name evidence="1" type="ORF">BaRGS_00003427</name>
</gene>
<dbReference type="EMBL" id="JACVVK020000011">
    <property type="protein sequence ID" value="KAK7505265.1"/>
    <property type="molecule type" value="Genomic_DNA"/>
</dbReference>
<reference evidence="1 2" key="1">
    <citation type="journal article" date="2023" name="Sci. Data">
        <title>Genome assembly of the Korean intertidal mud-creeper Batillaria attramentaria.</title>
        <authorList>
            <person name="Patra A.K."/>
            <person name="Ho P.T."/>
            <person name="Jun S."/>
            <person name="Lee S.J."/>
            <person name="Kim Y."/>
            <person name="Won Y.J."/>
        </authorList>
    </citation>
    <scope>NUCLEOTIDE SEQUENCE [LARGE SCALE GENOMIC DNA]</scope>
    <source>
        <strain evidence="1">Wonlab-2016</strain>
    </source>
</reference>